<name>A0A512E3K8_9PROT</name>
<dbReference type="InterPro" id="IPR027417">
    <property type="entry name" value="P-loop_NTPase"/>
</dbReference>
<evidence type="ECO:0000313" key="2">
    <source>
        <dbReference type="EMBL" id="GEO43286.1"/>
    </source>
</evidence>
<comment type="caution">
    <text evidence="2">The sequence shown here is derived from an EMBL/GenBank/DDBJ whole genome shotgun (WGS) entry which is preliminary data.</text>
</comment>
<dbReference type="InterPro" id="IPR050678">
    <property type="entry name" value="DNA_Partitioning_ATPase"/>
</dbReference>
<dbReference type="PANTHER" id="PTHR13696:SF96">
    <property type="entry name" value="COBQ_COBB_MIND_PARA NUCLEOTIDE BINDING DOMAIN-CONTAINING PROTEIN"/>
    <property type="match status" value="1"/>
</dbReference>
<dbReference type="CDD" id="cd02042">
    <property type="entry name" value="ParAB_family"/>
    <property type="match status" value="1"/>
</dbReference>
<gene>
    <name evidence="2" type="ORF">SAE02_74340</name>
</gene>
<dbReference type="RefSeq" id="WP_044435834.1">
    <property type="nucleotide sequence ID" value="NZ_BJYZ01000071.1"/>
</dbReference>
<keyword evidence="3" id="KW-1185">Reference proteome</keyword>
<dbReference type="PANTHER" id="PTHR13696">
    <property type="entry name" value="P-LOOP CONTAINING NUCLEOSIDE TRIPHOSPHATE HYDROLASE"/>
    <property type="match status" value="1"/>
</dbReference>
<sequence>MKQLLVLGPKGGVGKTTVVRNLAVAGVLSGLRVIVVDTDRQRTLTRWCERRPESLPLIQHIFYPFKDVTEGFEDDDSYDLMIVDTPASVEDNPRGLRAMVDAADFVLLPTGASGEDMDSLKETLDALRATSARQGIVLNAAKPRLTETIVAHRALSAAIDVGPVIPDLAEVPRTYDAGIGVLELRGAKTADAVWTLWAFVSQRLGISA</sequence>
<dbReference type="AlphaFoldDB" id="A0A512E3K8"/>
<dbReference type="Pfam" id="PF01656">
    <property type="entry name" value="CbiA"/>
    <property type="match status" value="1"/>
</dbReference>
<dbReference type="InterPro" id="IPR002586">
    <property type="entry name" value="CobQ/CobB/MinD/ParA_Nub-bd_dom"/>
</dbReference>
<protein>
    <recommendedName>
        <fullName evidence="1">CobQ/CobB/MinD/ParA nucleotide binding domain-containing protein</fullName>
    </recommendedName>
</protein>
<dbReference type="SUPFAM" id="SSF52540">
    <property type="entry name" value="P-loop containing nucleoside triphosphate hydrolases"/>
    <property type="match status" value="1"/>
</dbReference>
<dbReference type="Proteomes" id="UP000321523">
    <property type="component" value="Unassembled WGS sequence"/>
</dbReference>
<dbReference type="OrthoDB" id="7331108at2"/>
<reference evidence="2 3" key="1">
    <citation type="submission" date="2019-07" db="EMBL/GenBank/DDBJ databases">
        <title>Whole genome shotgun sequence of Skermanella aerolata NBRC 106429.</title>
        <authorList>
            <person name="Hosoyama A."/>
            <person name="Uohara A."/>
            <person name="Ohji S."/>
            <person name="Ichikawa N."/>
        </authorList>
    </citation>
    <scope>NUCLEOTIDE SEQUENCE [LARGE SCALE GENOMIC DNA]</scope>
    <source>
        <strain evidence="2 3">NBRC 106429</strain>
    </source>
</reference>
<evidence type="ECO:0000259" key="1">
    <source>
        <dbReference type="Pfam" id="PF01656"/>
    </source>
</evidence>
<dbReference type="EMBL" id="BJYZ01000071">
    <property type="protein sequence ID" value="GEO43286.1"/>
    <property type="molecule type" value="Genomic_DNA"/>
</dbReference>
<accession>A0A512E3K8</accession>
<evidence type="ECO:0000313" key="3">
    <source>
        <dbReference type="Proteomes" id="UP000321523"/>
    </source>
</evidence>
<feature type="domain" description="CobQ/CobB/MinD/ParA nucleotide binding" evidence="1">
    <location>
        <begin position="5"/>
        <end position="177"/>
    </location>
</feature>
<organism evidence="2 3">
    <name type="scientific">Skermanella aerolata</name>
    <dbReference type="NCBI Taxonomy" id="393310"/>
    <lineage>
        <taxon>Bacteria</taxon>
        <taxon>Pseudomonadati</taxon>
        <taxon>Pseudomonadota</taxon>
        <taxon>Alphaproteobacteria</taxon>
        <taxon>Rhodospirillales</taxon>
        <taxon>Azospirillaceae</taxon>
        <taxon>Skermanella</taxon>
    </lineage>
</organism>
<proteinExistence type="predicted"/>
<dbReference type="Gene3D" id="3.40.50.300">
    <property type="entry name" value="P-loop containing nucleotide triphosphate hydrolases"/>
    <property type="match status" value="1"/>
</dbReference>